<reference evidence="2 3" key="1">
    <citation type="submission" date="2015-01" db="EMBL/GenBank/DDBJ databases">
        <title>Genome of allotetraploid Gossypium barbadense reveals genomic plasticity and fiber elongation in cotton evolution.</title>
        <authorList>
            <person name="Chen X."/>
            <person name="Liu X."/>
            <person name="Zhao B."/>
            <person name="Zheng H."/>
            <person name="Hu Y."/>
            <person name="Lu G."/>
            <person name="Yang C."/>
            <person name="Chen J."/>
            <person name="Shan C."/>
            <person name="Zhang L."/>
            <person name="Zhou Y."/>
            <person name="Wang L."/>
            <person name="Guo W."/>
            <person name="Bai Y."/>
            <person name="Ruan J."/>
            <person name="Shangguan X."/>
            <person name="Mao Y."/>
            <person name="Jiang J."/>
            <person name="Zhu Y."/>
            <person name="Lei J."/>
            <person name="Kang H."/>
            <person name="Chen S."/>
            <person name="He X."/>
            <person name="Wang R."/>
            <person name="Wang Y."/>
            <person name="Chen J."/>
            <person name="Wang L."/>
            <person name="Yu S."/>
            <person name="Wang B."/>
            <person name="Wei J."/>
            <person name="Song S."/>
            <person name="Lu X."/>
            <person name="Gao Z."/>
            <person name="Gu W."/>
            <person name="Deng X."/>
            <person name="Ma D."/>
            <person name="Wang S."/>
            <person name="Liang W."/>
            <person name="Fang L."/>
            <person name="Cai C."/>
            <person name="Zhu X."/>
            <person name="Zhou B."/>
            <person name="Zhang Y."/>
            <person name="Chen Z."/>
            <person name="Xu S."/>
            <person name="Zhu R."/>
            <person name="Wang S."/>
            <person name="Zhang T."/>
            <person name="Zhao G."/>
        </authorList>
    </citation>
    <scope>NUCLEOTIDE SEQUENCE [LARGE SCALE GENOMIC DNA]</scope>
    <source>
        <strain evidence="3">cv. Xinhai21</strain>
        <tissue evidence="2">Leaf</tissue>
    </source>
</reference>
<sequence>MSIRHHNGDKPFGYSALGSLYASTLTKQKESTTFGGASWKWWRTWRPIPYEAAAQLGPRVSAPSAEVWAIWAVLGVGWDLIYLVIGLGFQVLGIGC</sequence>
<evidence type="ECO:0000313" key="3">
    <source>
        <dbReference type="Proteomes" id="UP000239757"/>
    </source>
</evidence>
<organism evidence="2 3">
    <name type="scientific">Gossypium barbadense</name>
    <name type="common">Sea Island cotton</name>
    <name type="synonym">Hibiscus barbadensis</name>
    <dbReference type="NCBI Taxonomy" id="3634"/>
    <lineage>
        <taxon>Eukaryota</taxon>
        <taxon>Viridiplantae</taxon>
        <taxon>Streptophyta</taxon>
        <taxon>Embryophyta</taxon>
        <taxon>Tracheophyta</taxon>
        <taxon>Spermatophyta</taxon>
        <taxon>Magnoliopsida</taxon>
        <taxon>eudicotyledons</taxon>
        <taxon>Gunneridae</taxon>
        <taxon>Pentapetalae</taxon>
        <taxon>rosids</taxon>
        <taxon>malvids</taxon>
        <taxon>Malvales</taxon>
        <taxon>Malvaceae</taxon>
        <taxon>Malvoideae</taxon>
        <taxon>Gossypium</taxon>
    </lineage>
</organism>
<dbReference type="Proteomes" id="UP000239757">
    <property type="component" value="Unassembled WGS sequence"/>
</dbReference>
<dbReference type="EMBL" id="KZ668945">
    <property type="protein sequence ID" value="PPR86549.1"/>
    <property type="molecule type" value="Genomic_DNA"/>
</dbReference>
<name>A0A2P5W649_GOSBA</name>
<evidence type="ECO:0000256" key="1">
    <source>
        <dbReference type="SAM" id="Phobius"/>
    </source>
</evidence>
<keyword evidence="1" id="KW-1133">Transmembrane helix</keyword>
<proteinExistence type="predicted"/>
<dbReference type="OrthoDB" id="1014831at2759"/>
<feature type="transmembrane region" description="Helical" evidence="1">
    <location>
        <begin position="68"/>
        <end position="92"/>
    </location>
</feature>
<evidence type="ECO:0000313" key="2">
    <source>
        <dbReference type="EMBL" id="PPR86549.1"/>
    </source>
</evidence>
<keyword evidence="1" id="KW-0812">Transmembrane</keyword>
<gene>
    <name evidence="2" type="ORF">GOBAR_AA34141</name>
</gene>
<keyword evidence="1" id="KW-0472">Membrane</keyword>
<accession>A0A2P5W649</accession>
<protein>
    <submittedName>
        <fullName evidence="2">Uncharacterized protein</fullName>
    </submittedName>
</protein>
<dbReference type="AlphaFoldDB" id="A0A2P5W649"/>